<dbReference type="GO" id="GO:0005634">
    <property type="term" value="C:nucleus"/>
    <property type="evidence" value="ECO:0007669"/>
    <property type="project" value="TreeGrafter"/>
</dbReference>
<feature type="domain" description="RRM" evidence="3">
    <location>
        <begin position="500"/>
        <end position="577"/>
    </location>
</feature>
<dbReference type="SMART" id="SM00360">
    <property type="entry name" value="RRM"/>
    <property type="match status" value="1"/>
</dbReference>
<comment type="caution">
    <text evidence="4">The sequence shown here is derived from an EMBL/GenBank/DDBJ whole genome shotgun (WGS) entry which is preliminary data.</text>
</comment>
<dbReference type="PROSITE" id="PS50102">
    <property type="entry name" value="RRM"/>
    <property type="match status" value="1"/>
</dbReference>
<dbReference type="GO" id="GO:0043488">
    <property type="term" value="P:regulation of mRNA stability"/>
    <property type="evidence" value="ECO:0007669"/>
    <property type="project" value="InterPro"/>
</dbReference>
<protein>
    <recommendedName>
        <fullName evidence="3">RRM domain-containing protein</fullName>
    </recommendedName>
</protein>
<dbReference type="InterPro" id="IPR035979">
    <property type="entry name" value="RBD_domain_sf"/>
</dbReference>
<dbReference type="SUPFAM" id="SSF54928">
    <property type="entry name" value="RNA-binding domain, RBD"/>
    <property type="match status" value="1"/>
</dbReference>
<dbReference type="Pfam" id="PF01480">
    <property type="entry name" value="PWI"/>
    <property type="match status" value="1"/>
</dbReference>
<reference evidence="4" key="1">
    <citation type="submission" date="2018-01" db="EMBL/GenBank/DDBJ databases">
        <authorList>
            <person name="Mao J.F."/>
        </authorList>
    </citation>
    <scope>NUCLEOTIDE SEQUENCE</scope>
    <source>
        <strain evidence="4">Huo1</strain>
        <tissue evidence="4">Leaf</tissue>
    </source>
</reference>
<dbReference type="InterPro" id="IPR012677">
    <property type="entry name" value="Nucleotide-bd_a/b_plait_sf"/>
</dbReference>
<feature type="compositionally biased region" description="Basic and acidic residues" evidence="2">
    <location>
        <begin position="143"/>
        <end position="152"/>
    </location>
</feature>
<dbReference type="PANTHER" id="PTHR14738:SF32">
    <property type="entry name" value="RNA BINDING (RRM_RBD_RNP MOTIFS) FAMILY PROTEIN"/>
    <property type="match status" value="1"/>
</dbReference>
<keyword evidence="1" id="KW-0694">RNA-binding</keyword>
<dbReference type="PANTHER" id="PTHR14738">
    <property type="entry name" value="ZINC FINGER CCCH DOMAIN-CONTAINING PROTEIN 14"/>
    <property type="match status" value="1"/>
</dbReference>
<feature type="compositionally biased region" description="Basic and acidic residues" evidence="2">
    <location>
        <begin position="159"/>
        <end position="174"/>
    </location>
</feature>
<dbReference type="Proteomes" id="UP000298416">
    <property type="component" value="Unassembled WGS sequence"/>
</dbReference>
<evidence type="ECO:0000313" key="5">
    <source>
        <dbReference type="Proteomes" id="UP000298416"/>
    </source>
</evidence>
<reference evidence="4" key="2">
    <citation type="submission" date="2020-08" db="EMBL/GenBank/DDBJ databases">
        <title>Plant Genome Project.</title>
        <authorList>
            <person name="Zhang R.-G."/>
        </authorList>
    </citation>
    <scope>NUCLEOTIDE SEQUENCE</scope>
    <source>
        <strain evidence="4">Huo1</strain>
        <tissue evidence="4">Leaf</tissue>
    </source>
</reference>
<dbReference type="GO" id="GO:0008143">
    <property type="term" value="F:poly(A) binding"/>
    <property type="evidence" value="ECO:0007669"/>
    <property type="project" value="InterPro"/>
</dbReference>
<dbReference type="GO" id="GO:0005737">
    <property type="term" value="C:cytoplasm"/>
    <property type="evidence" value="ECO:0007669"/>
    <property type="project" value="TreeGrafter"/>
</dbReference>
<organism evidence="4">
    <name type="scientific">Salvia splendens</name>
    <name type="common">Scarlet sage</name>
    <dbReference type="NCBI Taxonomy" id="180675"/>
    <lineage>
        <taxon>Eukaryota</taxon>
        <taxon>Viridiplantae</taxon>
        <taxon>Streptophyta</taxon>
        <taxon>Embryophyta</taxon>
        <taxon>Tracheophyta</taxon>
        <taxon>Spermatophyta</taxon>
        <taxon>Magnoliopsida</taxon>
        <taxon>eudicotyledons</taxon>
        <taxon>Gunneridae</taxon>
        <taxon>Pentapetalae</taxon>
        <taxon>asterids</taxon>
        <taxon>lamiids</taxon>
        <taxon>Lamiales</taxon>
        <taxon>Lamiaceae</taxon>
        <taxon>Nepetoideae</taxon>
        <taxon>Mentheae</taxon>
        <taxon>Salviinae</taxon>
        <taxon>Salvia</taxon>
        <taxon>Salvia subgen. Calosphace</taxon>
        <taxon>core Calosphace</taxon>
    </lineage>
</organism>
<dbReference type="InterPro" id="IPR002483">
    <property type="entry name" value="PWI_dom"/>
</dbReference>
<proteinExistence type="predicted"/>
<name>A0A8X8WTL2_SALSN</name>
<feature type="region of interest" description="Disordered" evidence="2">
    <location>
        <begin position="459"/>
        <end position="495"/>
    </location>
</feature>
<evidence type="ECO:0000256" key="1">
    <source>
        <dbReference type="PROSITE-ProRule" id="PRU00176"/>
    </source>
</evidence>
<dbReference type="EMBL" id="PNBA02000014">
    <property type="protein sequence ID" value="KAG6400564.1"/>
    <property type="molecule type" value="Genomic_DNA"/>
</dbReference>
<evidence type="ECO:0000313" key="4">
    <source>
        <dbReference type="EMBL" id="KAG6400564.1"/>
    </source>
</evidence>
<dbReference type="InterPro" id="IPR000504">
    <property type="entry name" value="RRM_dom"/>
</dbReference>
<evidence type="ECO:0000259" key="3">
    <source>
        <dbReference type="PROSITE" id="PS50102"/>
    </source>
</evidence>
<dbReference type="Pfam" id="PF00076">
    <property type="entry name" value="RRM_1"/>
    <property type="match status" value="1"/>
</dbReference>
<sequence>MELRSAVMEGDDQTFKANFSSEGVSRLRGVVEEKLKEFMGDYTDETLVEYVIVLLKNGRSKDEAKNELDVFLGDDSDSFISWLWDHLGSNLSVYAQAQELQPGFPKTEPSAGDQPGNAGSDQMESEADKGNYVETYGHHKNRENKGHLRGGDEAPLPRSEMKSVAKNVNIRDEDQPSDSQSKPNRVLRSTIHKKRRRNDEEQHQRKGSRTLFGFAVLHFMALEDSYKEPDTALYKREVSQSTVSAPKRLLQFAVRDAVATSRPPNATAEPSVKRLRSVVSTTESYAEARPQRIRHASMSVAIKAMAEAVKDVANHCQYGGVTEDAVDGDFNVEMESLHSSYYPRDDISVLQEGNMPSFHEEVIDIARGYDRENYDEGDEKAQIFIHQAHLVENGPRKDIIRPAAVHSAIPTDSSSVSMKMRKPQYQEEIEAAEMDDHERMRGADAVSTNSEVWLMKTNNNHTVPFNGNAKPDATLHESERSQGPSGLRNTGPPAEDADSCTIFVSNVHFAATKDSLSKHFNKFGEVLKVIILTDPATGQPKGSAYIEFMSKEAAELALSLDGTSFLSRILKIVKKSSAQPDTASVMTWPCVARASPFVVPRYGRAPFARGQASNSMILSPTTRSLTYVRAETKTNVSSANCRVATAGKAATATATASLLNTTGVGAGVSTTVEAAAAAAALMAEAAMRRPQQTIFFIVIFVDEEKLLPSSPDRMIFHFYSSSVSNIIWQHLPLVN</sequence>
<gene>
    <name evidence="4" type="ORF">SASPL_137404</name>
</gene>
<dbReference type="Gene3D" id="1.20.1390.10">
    <property type="entry name" value="PWI domain"/>
    <property type="match status" value="1"/>
</dbReference>
<evidence type="ECO:0000256" key="2">
    <source>
        <dbReference type="SAM" id="MobiDB-lite"/>
    </source>
</evidence>
<feature type="region of interest" description="Disordered" evidence="2">
    <location>
        <begin position="102"/>
        <end position="206"/>
    </location>
</feature>
<dbReference type="InterPro" id="IPR040366">
    <property type="entry name" value="Nab2/ZC3H14"/>
</dbReference>
<dbReference type="AlphaFoldDB" id="A0A8X8WTL2"/>
<accession>A0A8X8WTL2</accession>
<keyword evidence="5" id="KW-1185">Reference proteome</keyword>
<dbReference type="Gene3D" id="3.30.70.330">
    <property type="match status" value="1"/>
</dbReference>